<reference evidence="1 2" key="1">
    <citation type="journal article" date="2009" name="Stand. Genomic Sci.">
        <title>Complete genome sequence of Rhodothermus marinus type strain (R-10).</title>
        <authorList>
            <person name="Nolan M."/>
            <person name="Tindall B.J."/>
            <person name="Pomrenke H."/>
            <person name="Lapidus A."/>
            <person name="Copeland A."/>
            <person name="Glavina Del Rio T."/>
            <person name="Lucas S."/>
            <person name="Chen F."/>
            <person name="Tice H."/>
            <person name="Cheng J.F."/>
            <person name="Saunders E."/>
            <person name="Han C."/>
            <person name="Bruce D."/>
            <person name="Goodwin L."/>
            <person name="Chain P."/>
            <person name="Pitluck S."/>
            <person name="Ovchinikova G."/>
            <person name="Pati A."/>
            <person name="Ivanova N."/>
            <person name="Mavromatis K."/>
            <person name="Chen A."/>
            <person name="Palaniappan K."/>
            <person name="Land M."/>
            <person name="Hauser L."/>
            <person name="Chang Y.J."/>
            <person name="Jeffries C.D."/>
            <person name="Brettin T."/>
            <person name="Goker M."/>
            <person name="Bristow J."/>
            <person name="Eisen J.A."/>
            <person name="Markowitz V."/>
            <person name="Hugenholtz P."/>
            <person name="Kyrpides N.C."/>
            <person name="Klenk H.P."/>
            <person name="Detter J.C."/>
        </authorList>
    </citation>
    <scope>NUCLEOTIDE SEQUENCE [LARGE SCALE GENOMIC DNA]</scope>
    <source>
        <strain evidence="2">ATCC 43812 / DSM 4252 / R-10</strain>
    </source>
</reference>
<evidence type="ECO:0000313" key="1">
    <source>
        <dbReference type="EMBL" id="ACY47467.1"/>
    </source>
</evidence>
<dbReference type="PROSITE" id="PS51257">
    <property type="entry name" value="PROKAR_LIPOPROTEIN"/>
    <property type="match status" value="1"/>
</dbReference>
<dbReference type="RefSeq" id="WP_012843079.1">
    <property type="nucleotide sequence ID" value="NC_013501.1"/>
</dbReference>
<gene>
    <name evidence="1" type="ordered locus">Rmar_0567</name>
</gene>
<dbReference type="EMBL" id="CP001807">
    <property type="protein sequence ID" value="ACY47467.1"/>
    <property type="molecule type" value="Genomic_DNA"/>
</dbReference>
<keyword evidence="2" id="KW-1185">Reference proteome</keyword>
<evidence type="ECO:0000313" key="2">
    <source>
        <dbReference type="Proteomes" id="UP000002221"/>
    </source>
</evidence>
<dbReference type="AlphaFoldDB" id="D0MF17"/>
<dbReference type="Proteomes" id="UP000002221">
    <property type="component" value="Chromosome"/>
</dbReference>
<accession>D0MF17</accession>
<sequence>MYRLLVISGLALGLAACGPAPRPAEEGPVQLHEPDNPLLLAEHLDVLLRPEMQGRVTGSRSFALAAQYVEDRMREFRLQPALEGHYRIVYDARVHLPWPAVLGWADRDTAAFLPGLEFWPDARSDTGRVVADRVALCVQPRTCPAAPVWVLPDTSAEATSRLAPARSVQAVLRVGPLRPTLTDAPIPGLRLLQLTPEAAARLLALPASALRAHLTDTASVTLQLRRPIFLRVRRMGEPRVGALNVLGFVAGKDPGFRNELVIVCADLDVVALPGSPLLFDGAHLGEGVAALLELARFYSTLASYWPQPRRTLLFAVWSGARQGHQGLRAYLRKPLWDPTATRRIVYLDPDPGTLAELHRLAEQYGMTLTPVLPPDSLQEDRRVFWRVPSEWQQIYRRIYNAPAAVSIPEPEKLRMRALQRARALVRAAQAILLPEAITPGPWTPVPEDTLRPPVTENHP</sequence>
<dbReference type="eggNOG" id="COG2234">
    <property type="taxonomic scope" value="Bacteria"/>
</dbReference>
<dbReference type="HOGENOM" id="CLU_597007_0_0_10"/>
<dbReference type="OrthoDB" id="962948at2"/>
<dbReference type="KEGG" id="rmr:Rmar_0567"/>
<dbReference type="STRING" id="518766.Rmar_0567"/>
<dbReference type="SUPFAM" id="SSF53187">
    <property type="entry name" value="Zn-dependent exopeptidases"/>
    <property type="match status" value="1"/>
</dbReference>
<protein>
    <submittedName>
        <fullName evidence="1">Uncharacterized protein</fullName>
    </submittedName>
</protein>
<proteinExistence type="predicted"/>
<dbReference type="Gene3D" id="3.40.630.10">
    <property type="entry name" value="Zn peptidases"/>
    <property type="match status" value="1"/>
</dbReference>
<name>D0MF17_RHOM4</name>
<organism evidence="1 2">
    <name type="scientific">Rhodothermus marinus (strain ATCC 43812 / DSM 4252 / R-10)</name>
    <name type="common">Rhodothermus obamensis</name>
    <dbReference type="NCBI Taxonomy" id="518766"/>
    <lineage>
        <taxon>Bacteria</taxon>
        <taxon>Pseudomonadati</taxon>
        <taxon>Rhodothermota</taxon>
        <taxon>Rhodothermia</taxon>
        <taxon>Rhodothermales</taxon>
        <taxon>Rhodothermaceae</taxon>
        <taxon>Rhodothermus</taxon>
    </lineage>
</organism>